<dbReference type="FunFam" id="3.40.50.720:FF:000084">
    <property type="entry name" value="Short-chain dehydrogenase reductase"/>
    <property type="match status" value="1"/>
</dbReference>
<dbReference type="PANTHER" id="PTHR44252:SF3">
    <property type="entry name" value="D-ERYTHRULOSE REDUCTASE-RELATED"/>
    <property type="match status" value="1"/>
</dbReference>
<accession>A0A2N5XZ59</accession>
<keyword evidence="5" id="KW-1185">Reference proteome</keyword>
<dbReference type="InterPro" id="IPR002347">
    <property type="entry name" value="SDR_fam"/>
</dbReference>
<dbReference type="GO" id="GO:0006006">
    <property type="term" value="P:glucose metabolic process"/>
    <property type="evidence" value="ECO:0007669"/>
    <property type="project" value="TreeGrafter"/>
</dbReference>
<dbReference type="GO" id="GO:0004090">
    <property type="term" value="F:carbonyl reductase (NADPH) activity"/>
    <property type="evidence" value="ECO:0007669"/>
    <property type="project" value="TreeGrafter"/>
</dbReference>
<dbReference type="AlphaFoldDB" id="A0A2N5XZ59"/>
<proteinExistence type="inferred from homology"/>
<dbReference type="RefSeq" id="WP_101522437.1">
    <property type="nucleotide sequence ID" value="NZ_PKLZ01000013.1"/>
</dbReference>
<comment type="caution">
    <text evidence="4">The sequence shown here is derived from an EMBL/GenBank/DDBJ whole genome shotgun (WGS) entry which is preliminary data.</text>
</comment>
<reference evidence="5" key="1">
    <citation type="submission" date="2017-11" db="EMBL/GenBank/DDBJ databases">
        <title>The draft genome sequence of Chromatocurvus sp. F02.</title>
        <authorList>
            <person name="Du Z.-J."/>
            <person name="Chang Y.-Q."/>
        </authorList>
    </citation>
    <scope>NUCLEOTIDE SEQUENCE [LARGE SCALE GENOMIC DNA]</scope>
    <source>
        <strain evidence="5">F02</strain>
    </source>
</reference>
<dbReference type="PROSITE" id="PS00061">
    <property type="entry name" value="ADH_SHORT"/>
    <property type="match status" value="1"/>
</dbReference>
<dbReference type="GO" id="GO:0005997">
    <property type="term" value="P:xylulose metabolic process"/>
    <property type="evidence" value="ECO:0007669"/>
    <property type="project" value="TreeGrafter"/>
</dbReference>
<dbReference type="EMBL" id="PKLZ01000013">
    <property type="protein sequence ID" value="PLW81431.1"/>
    <property type="molecule type" value="Genomic_DNA"/>
</dbReference>
<dbReference type="Pfam" id="PF13561">
    <property type="entry name" value="adh_short_C2"/>
    <property type="match status" value="1"/>
</dbReference>
<dbReference type="OrthoDB" id="7301144at2"/>
<dbReference type="PRINTS" id="PR00080">
    <property type="entry name" value="SDRFAMILY"/>
</dbReference>
<organism evidence="4 5">
    <name type="scientific">Kineobactrum sediminis</name>
    <dbReference type="NCBI Taxonomy" id="1905677"/>
    <lineage>
        <taxon>Bacteria</taxon>
        <taxon>Pseudomonadati</taxon>
        <taxon>Pseudomonadota</taxon>
        <taxon>Gammaproteobacteria</taxon>
        <taxon>Cellvibrionales</taxon>
        <taxon>Halieaceae</taxon>
        <taxon>Kineobactrum</taxon>
    </lineage>
</organism>
<comment type="similarity">
    <text evidence="1">Belongs to the short-chain dehydrogenases/reductases (SDR) family.</text>
</comment>
<name>A0A2N5XZ59_9GAMM</name>
<dbReference type="SUPFAM" id="SSF51735">
    <property type="entry name" value="NAD(P)-binding Rossmann-fold domains"/>
    <property type="match status" value="1"/>
</dbReference>
<dbReference type="Gene3D" id="3.40.50.720">
    <property type="entry name" value="NAD(P)-binding Rossmann-like Domain"/>
    <property type="match status" value="1"/>
</dbReference>
<gene>
    <name evidence="4" type="ORF">CWI75_15485</name>
</gene>
<sequence>MAEVRQGNTALEHFMLRGKIALVTGAGKGIGRACAELLANAGAQVIAVARTTADLESLARAYPNSIEGWTEDVTSDQFMQRLGGLRQLDVLVNNVGTNRPQPFIDVELVTLDLMLDVNIRSAFRVAQAAARIMVNQGTGSIINMSSQMGHVGAVNRTVYCMTKHAIEGLTKAMAVELAPRGVRVNAVAPTFIETPMTRPMLDDPQFQRNVLAQIPMNKLGQVEDVANAVLFLASAASGLITGDSLKVDGGWTAH</sequence>
<dbReference type="CDD" id="cd05233">
    <property type="entry name" value="SDR_c"/>
    <property type="match status" value="1"/>
</dbReference>
<evidence type="ECO:0000256" key="3">
    <source>
        <dbReference type="ARBA" id="ARBA00022857"/>
    </source>
</evidence>
<evidence type="ECO:0000313" key="4">
    <source>
        <dbReference type="EMBL" id="PLW81431.1"/>
    </source>
</evidence>
<dbReference type="InterPro" id="IPR020904">
    <property type="entry name" value="Sc_DH/Rdtase_CS"/>
</dbReference>
<comment type="subunit">
    <text evidence="2">Homotetramer.</text>
</comment>
<dbReference type="InterPro" id="IPR036291">
    <property type="entry name" value="NAD(P)-bd_dom_sf"/>
</dbReference>
<evidence type="ECO:0000256" key="1">
    <source>
        <dbReference type="ARBA" id="ARBA00006484"/>
    </source>
</evidence>
<dbReference type="InterPro" id="IPR051737">
    <property type="entry name" value="L-xylulose/Carbonyl_redctase"/>
</dbReference>
<protein>
    <submittedName>
        <fullName evidence="4">3-oxoacyl-ACP reductase</fullName>
    </submittedName>
</protein>
<dbReference type="PRINTS" id="PR00081">
    <property type="entry name" value="GDHRDH"/>
</dbReference>
<dbReference type="PANTHER" id="PTHR44252">
    <property type="entry name" value="D-ERYTHRULOSE REDUCTASE"/>
    <property type="match status" value="1"/>
</dbReference>
<dbReference type="GO" id="GO:0050038">
    <property type="term" value="F:L-xylulose reductase (NADPH) activity"/>
    <property type="evidence" value="ECO:0007669"/>
    <property type="project" value="TreeGrafter"/>
</dbReference>
<evidence type="ECO:0000256" key="2">
    <source>
        <dbReference type="ARBA" id="ARBA00011881"/>
    </source>
</evidence>
<dbReference type="Proteomes" id="UP000234845">
    <property type="component" value="Unassembled WGS sequence"/>
</dbReference>
<keyword evidence="3" id="KW-0521">NADP</keyword>
<evidence type="ECO:0000313" key="5">
    <source>
        <dbReference type="Proteomes" id="UP000234845"/>
    </source>
</evidence>